<keyword evidence="3" id="KW-1185">Reference proteome</keyword>
<keyword evidence="1" id="KW-0472">Membrane</keyword>
<evidence type="ECO:0000313" key="3">
    <source>
        <dbReference type="Proteomes" id="UP001244341"/>
    </source>
</evidence>
<feature type="transmembrane region" description="Helical" evidence="1">
    <location>
        <begin position="36"/>
        <end position="56"/>
    </location>
</feature>
<dbReference type="Proteomes" id="UP001244341">
    <property type="component" value="Chromosome 1b"/>
</dbReference>
<evidence type="ECO:0000313" key="2">
    <source>
        <dbReference type="EMBL" id="WIA09622.1"/>
    </source>
</evidence>
<evidence type="ECO:0000256" key="1">
    <source>
        <dbReference type="SAM" id="Phobius"/>
    </source>
</evidence>
<keyword evidence="1" id="KW-0812">Transmembrane</keyword>
<name>A0ABY8TKI7_TETOB</name>
<feature type="transmembrane region" description="Helical" evidence="1">
    <location>
        <begin position="234"/>
        <end position="259"/>
    </location>
</feature>
<dbReference type="EMBL" id="CP126208">
    <property type="protein sequence ID" value="WIA09622.1"/>
    <property type="molecule type" value="Genomic_DNA"/>
</dbReference>
<proteinExistence type="predicted"/>
<accession>A0ABY8TKI7</accession>
<protein>
    <submittedName>
        <fullName evidence="2">Uncharacterized protein</fullName>
    </submittedName>
</protein>
<gene>
    <name evidence="2" type="ORF">OEZ85_009011</name>
</gene>
<keyword evidence="1" id="KW-1133">Transmembrane helix</keyword>
<reference evidence="2 3" key="1">
    <citation type="submission" date="2023-05" db="EMBL/GenBank/DDBJ databases">
        <title>A 100% complete, gapless, phased diploid assembly of the Scenedesmus obliquus UTEX 3031 genome.</title>
        <authorList>
            <person name="Biondi T.C."/>
            <person name="Hanschen E.R."/>
            <person name="Kwon T."/>
            <person name="Eng W."/>
            <person name="Kruse C.P.S."/>
            <person name="Koehler S.I."/>
            <person name="Kunde Y."/>
            <person name="Gleasner C.D."/>
            <person name="You Mak K.T."/>
            <person name="Polle J."/>
            <person name="Hovde B.T."/>
            <person name="Starkenburg S.R."/>
        </authorList>
    </citation>
    <scope>NUCLEOTIDE SEQUENCE [LARGE SCALE GENOMIC DNA]</scope>
    <source>
        <strain evidence="2 3">DOE0152z</strain>
    </source>
</reference>
<feature type="transmembrane region" description="Helical" evidence="1">
    <location>
        <begin position="77"/>
        <end position="97"/>
    </location>
</feature>
<organism evidence="2 3">
    <name type="scientific">Tetradesmus obliquus</name>
    <name type="common">Green alga</name>
    <name type="synonym">Acutodesmus obliquus</name>
    <dbReference type="NCBI Taxonomy" id="3088"/>
    <lineage>
        <taxon>Eukaryota</taxon>
        <taxon>Viridiplantae</taxon>
        <taxon>Chlorophyta</taxon>
        <taxon>core chlorophytes</taxon>
        <taxon>Chlorophyceae</taxon>
        <taxon>CS clade</taxon>
        <taxon>Sphaeropleales</taxon>
        <taxon>Scenedesmaceae</taxon>
        <taxon>Tetradesmus</taxon>
    </lineage>
</organism>
<sequence length="349" mass="35338">MRTEVIELLPRAGQVVFSAVCIATSSSIVFQTQPRIPAGILVALCAAGLGLVWSMFRIIVPAFSRKVGKSLPGFIDLLISAALAGSLIAAGATTAAAGACHALPDGTAIIVPRFGNGPLLGNSSSNNSPPSIESATFVIPPAAVHTAAGPPLQMPQPPGNPAASTAALSSAAVGRRRARLLQGLASSSSSSSSSSASDDAAVLVSRLPGLRRLLAPDAKPARNPALLLCSAWDATITLCFISFMFFAISGAIGILDVRLGKGLLVFKRRTAAAKEAQLAGSEDGGDTAAGPMQRELHEVDGDADVIIVPLSQLAAGNASVSAATAAWGRASLDRLMLHARAAAEARGQA</sequence>